<dbReference type="Proteomes" id="UP000218263">
    <property type="component" value="Chromosome"/>
</dbReference>
<accession>A0A125T1Y4</accession>
<proteinExistence type="predicted"/>
<keyword evidence="2" id="KW-1185">Reference proteome</keyword>
<dbReference type="KEGG" id="mgot:MgSA37_00214"/>
<evidence type="ECO:0000313" key="1">
    <source>
        <dbReference type="EMBL" id="BAU52064.1"/>
    </source>
</evidence>
<name>A0A125T1Y4_9SPHI</name>
<protein>
    <submittedName>
        <fullName evidence="1">Uncharacterized protein</fullName>
    </submittedName>
</protein>
<sequence length="127" mass="14502">MNFLEQIVLPLYSMSKKRGNSNGLCAFHCRTVIAAILLFSVTDIYLISCAIVNKQVYLFNRFLFSKHADFYVLAGLCFLIGVFTTTTKNWDQAYLKEESRYSIIDSFATVLFPAVIFIFIVMTKKGI</sequence>
<evidence type="ECO:0000313" key="2">
    <source>
        <dbReference type="Proteomes" id="UP000218263"/>
    </source>
</evidence>
<dbReference type="EMBL" id="AP017313">
    <property type="protein sequence ID" value="BAU52064.1"/>
    <property type="molecule type" value="Genomic_DNA"/>
</dbReference>
<gene>
    <name evidence="1" type="ORF">MgSA37_00214</name>
</gene>
<reference evidence="1 2" key="1">
    <citation type="submission" date="2015-12" db="EMBL/GenBank/DDBJ databases">
        <title>Genome sequence of Mucilaginibacter gotjawali.</title>
        <authorList>
            <person name="Lee J.S."/>
            <person name="Lee K.C."/>
            <person name="Kim K.K."/>
            <person name="Lee B.W."/>
        </authorList>
    </citation>
    <scope>NUCLEOTIDE SEQUENCE [LARGE SCALE GENOMIC DNA]</scope>
    <source>
        <strain evidence="1 2">SA3-7</strain>
    </source>
</reference>
<organism evidence="1 2">
    <name type="scientific">Mucilaginibacter gotjawali</name>
    <dbReference type="NCBI Taxonomy" id="1550579"/>
    <lineage>
        <taxon>Bacteria</taxon>
        <taxon>Pseudomonadati</taxon>
        <taxon>Bacteroidota</taxon>
        <taxon>Sphingobacteriia</taxon>
        <taxon>Sphingobacteriales</taxon>
        <taxon>Sphingobacteriaceae</taxon>
        <taxon>Mucilaginibacter</taxon>
    </lineage>
</organism>
<dbReference type="AlphaFoldDB" id="A0A125T1Y4"/>